<feature type="compositionally biased region" description="Polar residues" evidence="2">
    <location>
        <begin position="496"/>
        <end position="514"/>
    </location>
</feature>
<name>A0A6A4XWL1_9STRA</name>
<reference evidence="3" key="1">
    <citation type="submission" date="2019-06" db="EMBL/GenBank/DDBJ databases">
        <title>Genomics analysis of Aphanomyces spp. identifies a new class of oomycete effector associated with host adaptation.</title>
        <authorList>
            <person name="Gaulin E."/>
        </authorList>
    </citation>
    <scope>NUCLEOTIDE SEQUENCE</scope>
    <source>
        <strain evidence="3">CBS 578.67</strain>
    </source>
</reference>
<feature type="region of interest" description="Disordered" evidence="2">
    <location>
        <begin position="236"/>
        <end position="299"/>
    </location>
</feature>
<feature type="region of interest" description="Disordered" evidence="2">
    <location>
        <begin position="401"/>
        <end position="514"/>
    </location>
</feature>
<feature type="compositionally biased region" description="Basic and acidic residues" evidence="2">
    <location>
        <begin position="275"/>
        <end position="299"/>
    </location>
</feature>
<sequence length="1044" mass="114169">MRVLDARGTNAQLTLTGVTVTRVSFRAKGRHRNGHTRPSATQLVARALGMASADGHIDDELDDVEFDAAWDDLLFDGGSPSRSSPEKDVTPPKPTTDAAVQRNKTLFQGDLMQSTAIATAPHDHKRAESDSEVRGGVNLEPVQPLGHDSASMTTKVVGKNNTNGNERGNRVMDQRDEPRAVEGVDREDRIRDATPLRDHMAANDEPTTRTTTQLVKGSGTLTTTAAGNRLRAETQGTYTPNALVAGDDGREQVDPRGPQRKRLFAHAVAASSRPTDPDRVDGDGGSDVTKERRPNNDRHDTAVIKMDWSESANRRPVLDTTMKRTNDEAVDMTTSHHDDVDDDDMMWLTQPKRGGTPPNGLLLGPTTAQQSVVDVQRGTVDPVDRLELPHDGLQDDFAASRRQVEPPSSNRPFHEVVDEPAHASKNSRRPQPSTGDTTLAGARKGVRTDQSNAILRGKSDDVDGRRDNEEGQATRSVDAMKQLPSFMTRPPEPSLVNATNSTEGTKNEPSSLHRVTSTADDLIALFGPGESRLPGDEDMWVESSNVNSFQTGRLPPSTTTWTTATTTALPTTRNEPHEMPPSKHKLSGSPSVALPLVRVPPSILASEGSLDPPPAPPQSFNMTIVGTPTAVTMVDSSRSMVKGKLTAMTTPHESPGMTATASRSSKSATHLPQIVVATGNDVLARPSQLLTKQQLWPSLVAADSDDDAWKQLVQDEALILSMRHSVEEDSRRGSNSSSMLDTDDAQPSRRTTRRTKRKSFDQHVAVAGNPSLSLERRNDDGDDDGSSSMTIQPHKKALAESQRQDLWHTLRKGSMTKQLPSPTTRPVAVTAPAAATNMLYTLDQKLASFETYLGENAALKTELDQVKVANDGMAGQLAELQRLVQQHEDTIERMQRDATTAAAAAATAHATALEQTIAAHATQQSAWHEFVFRQRTTRDRRQWLTQVWHGWRLAIADQRQQRIAAASAVAAVIHRRDATQHKLRHALHRLQNASALQVGTHEAVQARLMVQEYQRHTRATAVHCAMLLVTRSWRDHKQHAVRRA</sequence>
<evidence type="ECO:0000256" key="1">
    <source>
        <dbReference type="SAM" id="Coils"/>
    </source>
</evidence>
<keyword evidence="1" id="KW-0175">Coiled coil</keyword>
<evidence type="ECO:0000313" key="3">
    <source>
        <dbReference type="EMBL" id="KAF0687260.1"/>
    </source>
</evidence>
<feature type="compositionally biased region" description="Basic and acidic residues" evidence="2">
    <location>
        <begin position="412"/>
        <end position="422"/>
    </location>
</feature>
<feature type="compositionally biased region" description="Basic and acidic residues" evidence="2">
    <location>
        <begin position="457"/>
        <end position="469"/>
    </location>
</feature>
<proteinExistence type="predicted"/>
<accession>A0A6A4XWL1</accession>
<feature type="region of interest" description="Disordered" evidence="2">
    <location>
        <begin position="570"/>
        <end position="590"/>
    </location>
</feature>
<feature type="region of interest" description="Disordered" evidence="2">
    <location>
        <begin position="724"/>
        <end position="802"/>
    </location>
</feature>
<feature type="compositionally biased region" description="Basic and acidic residues" evidence="2">
    <location>
        <begin position="167"/>
        <end position="185"/>
    </location>
</feature>
<feature type="region of interest" description="Disordered" evidence="2">
    <location>
        <begin position="141"/>
        <end position="185"/>
    </location>
</feature>
<gene>
    <name evidence="3" type="ORF">As57867_020907</name>
</gene>
<feature type="non-terminal residue" evidence="3">
    <location>
        <position position="1044"/>
    </location>
</feature>
<protein>
    <submittedName>
        <fullName evidence="3">Uncharacterized protein</fullName>
    </submittedName>
</protein>
<comment type="caution">
    <text evidence="3">The sequence shown here is derived from an EMBL/GenBank/DDBJ whole genome shotgun (WGS) entry which is preliminary data.</text>
</comment>
<dbReference type="AlphaFoldDB" id="A0A6A4XWL1"/>
<organism evidence="3">
    <name type="scientific">Aphanomyces stellatus</name>
    <dbReference type="NCBI Taxonomy" id="120398"/>
    <lineage>
        <taxon>Eukaryota</taxon>
        <taxon>Sar</taxon>
        <taxon>Stramenopiles</taxon>
        <taxon>Oomycota</taxon>
        <taxon>Saprolegniomycetes</taxon>
        <taxon>Saprolegniales</taxon>
        <taxon>Verrucalvaceae</taxon>
        <taxon>Aphanomyces</taxon>
    </lineage>
</organism>
<feature type="region of interest" description="Disordered" evidence="2">
    <location>
        <begin position="75"/>
        <end position="97"/>
    </location>
</feature>
<feature type="compositionally biased region" description="Polar residues" evidence="2">
    <location>
        <begin position="150"/>
        <end position="166"/>
    </location>
</feature>
<dbReference type="EMBL" id="VJMH01006951">
    <property type="protein sequence ID" value="KAF0687260.1"/>
    <property type="molecule type" value="Genomic_DNA"/>
</dbReference>
<evidence type="ECO:0000256" key="2">
    <source>
        <dbReference type="SAM" id="MobiDB-lite"/>
    </source>
</evidence>
<feature type="coiled-coil region" evidence="1">
    <location>
        <begin position="870"/>
        <end position="904"/>
    </location>
</feature>